<organism evidence="2 3">
    <name type="scientific">Natrinema salaciae</name>
    <dbReference type="NCBI Taxonomy" id="1186196"/>
    <lineage>
        <taxon>Archaea</taxon>
        <taxon>Methanobacteriati</taxon>
        <taxon>Methanobacteriota</taxon>
        <taxon>Stenosarchaea group</taxon>
        <taxon>Halobacteria</taxon>
        <taxon>Halobacteriales</taxon>
        <taxon>Natrialbaceae</taxon>
        <taxon>Natrinema</taxon>
    </lineage>
</organism>
<sequence>MGPLELYTMDGGTALGSVVALAGYSSYLEAYRSLGPLVRAGVQFAGTLLAAMVVLGLVQSYGTRAVAKSRRSPVISMCIGIPSLLVVGGLASTGLVISDSSIGVFFGIPLVVLGATTLPAATAIGVVAIGRTVASRLGDDRLVVGLLVGVVCSGLAGLSVPATVAFAGLAATLGLGGSVRILFAGAGTARPDERTVPPANKI</sequence>
<feature type="transmembrane region" description="Helical" evidence="1">
    <location>
        <begin position="74"/>
        <end position="97"/>
    </location>
</feature>
<dbReference type="EMBL" id="FOFD01000002">
    <property type="protein sequence ID" value="SEQ32033.1"/>
    <property type="molecule type" value="Genomic_DNA"/>
</dbReference>
<keyword evidence="3" id="KW-1185">Reference proteome</keyword>
<dbReference type="AlphaFoldDB" id="A0A1H9F3L1"/>
<accession>A0A1H9F3L1</accession>
<name>A0A1H9F3L1_9EURY</name>
<feature type="transmembrane region" description="Helical" evidence="1">
    <location>
        <begin position="142"/>
        <end position="158"/>
    </location>
</feature>
<proteinExistence type="predicted"/>
<evidence type="ECO:0000256" key="1">
    <source>
        <dbReference type="SAM" id="Phobius"/>
    </source>
</evidence>
<feature type="transmembrane region" description="Helical" evidence="1">
    <location>
        <begin position="103"/>
        <end position="130"/>
    </location>
</feature>
<evidence type="ECO:0000313" key="2">
    <source>
        <dbReference type="EMBL" id="SEQ32033.1"/>
    </source>
</evidence>
<protein>
    <submittedName>
        <fullName evidence="2">Uncharacterized protein</fullName>
    </submittedName>
</protein>
<evidence type="ECO:0000313" key="3">
    <source>
        <dbReference type="Proteomes" id="UP000199114"/>
    </source>
</evidence>
<reference evidence="3" key="1">
    <citation type="submission" date="2016-10" db="EMBL/GenBank/DDBJ databases">
        <authorList>
            <person name="Varghese N."/>
            <person name="Submissions S."/>
        </authorList>
    </citation>
    <scope>NUCLEOTIDE SEQUENCE [LARGE SCALE GENOMIC DNA]</scope>
    <source>
        <strain evidence="3">DSM 25055</strain>
    </source>
</reference>
<dbReference type="Proteomes" id="UP000199114">
    <property type="component" value="Unassembled WGS sequence"/>
</dbReference>
<keyword evidence="1" id="KW-1133">Transmembrane helix</keyword>
<keyword evidence="1" id="KW-0812">Transmembrane</keyword>
<keyword evidence="1" id="KW-0472">Membrane</keyword>
<feature type="transmembrane region" description="Helical" evidence="1">
    <location>
        <begin position="40"/>
        <end position="62"/>
    </location>
</feature>
<gene>
    <name evidence="2" type="ORF">SAMN04489841_1447</name>
</gene>